<dbReference type="AlphaFoldDB" id="A0A830CIW5"/>
<evidence type="ECO:0000313" key="2">
    <source>
        <dbReference type="Proteomes" id="UP000653305"/>
    </source>
</evidence>
<comment type="caution">
    <text evidence="1">The sequence shown here is derived from an EMBL/GenBank/DDBJ whole genome shotgun (WGS) entry which is preliminary data.</text>
</comment>
<dbReference type="InterPro" id="IPR027417">
    <property type="entry name" value="P-loop_NTPase"/>
</dbReference>
<dbReference type="PRINTS" id="PR01874">
    <property type="entry name" value="DNAREPAIRADA"/>
</dbReference>
<dbReference type="PANTHER" id="PTHR32472:SF10">
    <property type="entry name" value="DNA REPAIR PROTEIN RADA-LIKE PROTEIN"/>
    <property type="match status" value="1"/>
</dbReference>
<dbReference type="SUPFAM" id="SSF52540">
    <property type="entry name" value="P-loop containing nucleoside triphosphate hydrolases"/>
    <property type="match status" value="1"/>
</dbReference>
<reference evidence="1" key="1">
    <citation type="submission" date="2020-07" db="EMBL/GenBank/DDBJ databases">
        <title>Ethylene signaling mediates host invasion by parasitic plants.</title>
        <authorList>
            <person name="Yoshida S."/>
        </authorList>
    </citation>
    <scope>NUCLEOTIDE SEQUENCE</scope>
    <source>
        <strain evidence="1">Okayama</strain>
    </source>
</reference>
<protein>
    <submittedName>
        <fullName evidence="1">DNA repair protein rada homolog</fullName>
    </submittedName>
</protein>
<dbReference type="EMBL" id="BMAC01000346">
    <property type="protein sequence ID" value="GFP94351.1"/>
    <property type="molecule type" value="Genomic_DNA"/>
</dbReference>
<dbReference type="OrthoDB" id="41505at2759"/>
<dbReference type="Proteomes" id="UP000653305">
    <property type="component" value="Unassembled WGS sequence"/>
</dbReference>
<sequence>MKPGKKDLDSYTIKGTNQVARHLLRVLSMENENTDSLLTPRIIQLEQHVAGIIKGQEDLRQMLIKGQAELRQRLNQLLAASALNEQYPSEDEEDEDEDATLYFRVGIQPRVEEDEDESTWFAIPPRGGFDSKGCLCSVFKEPPRGGCHSDRPLSIGPYIFLISDVIMGGENVNSHSRIVRYIDTGNEDNEPLIWKNVSPLEGELSLLHHFFVANDRIYAFGFFNNRTSLACRLSYDFDTDLYDLSEEDFQDNYCGMGVCLDGGVIYFLCHYWDGTINLKAYNHRDREWCWTPVVGLDEYLPVCYSEYYTEPHARLVHLGNERLCLVSACYNHDATIDVRCTKFSVIVQEGEHHATNVSSQVHKVRGSSSHNFEAVVCTSSEMISLFAEDNALGVGARFSVKRARTWCSDKLGLSLELGSFAAGVMNNNGHFTSVRKKEKNRSVFVCESYGYSDGQWWGMCRECRGTSTMKRCTIEGADEKKASGTQVSENVARSWLPKESMPIRLSDVSNRIDESNWRIPLPGVFGAEVQRVLGGGLVPGSLVLVGGDPGIGKSTLLLQSVEQIANRADRLCIRTDELFLRSNTDIDWMCVQ</sequence>
<dbReference type="GO" id="GO:0000725">
    <property type="term" value="P:recombinational repair"/>
    <property type="evidence" value="ECO:0007669"/>
    <property type="project" value="TreeGrafter"/>
</dbReference>
<evidence type="ECO:0000313" key="1">
    <source>
        <dbReference type="EMBL" id="GFP94351.1"/>
    </source>
</evidence>
<organism evidence="1 2">
    <name type="scientific">Phtheirospermum japonicum</name>
    <dbReference type="NCBI Taxonomy" id="374723"/>
    <lineage>
        <taxon>Eukaryota</taxon>
        <taxon>Viridiplantae</taxon>
        <taxon>Streptophyta</taxon>
        <taxon>Embryophyta</taxon>
        <taxon>Tracheophyta</taxon>
        <taxon>Spermatophyta</taxon>
        <taxon>Magnoliopsida</taxon>
        <taxon>eudicotyledons</taxon>
        <taxon>Gunneridae</taxon>
        <taxon>Pentapetalae</taxon>
        <taxon>asterids</taxon>
        <taxon>lamiids</taxon>
        <taxon>Lamiales</taxon>
        <taxon>Orobanchaceae</taxon>
        <taxon>Orobanchaceae incertae sedis</taxon>
        <taxon>Phtheirospermum</taxon>
    </lineage>
</organism>
<dbReference type="SUPFAM" id="SSF117281">
    <property type="entry name" value="Kelch motif"/>
    <property type="match status" value="1"/>
</dbReference>
<dbReference type="Gene3D" id="3.40.50.300">
    <property type="entry name" value="P-loop containing nucleotide triphosphate hydrolases"/>
    <property type="match status" value="1"/>
</dbReference>
<dbReference type="PANTHER" id="PTHR32472">
    <property type="entry name" value="DNA REPAIR PROTEIN RADA"/>
    <property type="match status" value="1"/>
</dbReference>
<gene>
    <name evidence="1" type="ORF">PHJA_001579600</name>
</gene>
<keyword evidence="2" id="KW-1185">Reference proteome</keyword>
<accession>A0A830CIW5</accession>
<dbReference type="InterPro" id="IPR015915">
    <property type="entry name" value="Kelch-typ_b-propeller"/>
</dbReference>
<name>A0A830CIW5_9LAMI</name>
<proteinExistence type="predicted"/>